<evidence type="ECO:0000313" key="7">
    <source>
        <dbReference type="Proteomes" id="UP001597114"/>
    </source>
</evidence>
<feature type="transmembrane region" description="Helical" evidence="4">
    <location>
        <begin position="277"/>
        <end position="303"/>
    </location>
</feature>
<evidence type="ECO:0000313" key="6">
    <source>
        <dbReference type="EMBL" id="MFD1522632.1"/>
    </source>
</evidence>
<dbReference type="InterPro" id="IPR020806">
    <property type="entry name" value="PKS_PP-bd"/>
</dbReference>
<dbReference type="Gene3D" id="2.160.10.10">
    <property type="entry name" value="Hexapeptide repeat proteins"/>
    <property type="match status" value="2"/>
</dbReference>
<comment type="caution">
    <text evidence="6">The sequence shown here is derived from an EMBL/GenBank/DDBJ whole genome shotgun (WGS) entry which is preliminary data.</text>
</comment>
<dbReference type="SUPFAM" id="SSF51161">
    <property type="entry name" value="Trimeric LpxA-like enzymes"/>
    <property type="match status" value="3"/>
</dbReference>
<feature type="transmembrane region" description="Helical" evidence="4">
    <location>
        <begin position="744"/>
        <end position="772"/>
    </location>
</feature>
<dbReference type="InterPro" id="IPR050179">
    <property type="entry name" value="Trans_hexapeptide_repeat"/>
</dbReference>
<keyword evidence="4" id="KW-0472">Membrane</keyword>
<evidence type="ECO:0000259" key="5">
    <source>
        <dbReference type="PROSITE" id="PS50075"/>
    </source>
</evidence>
<feature type="transmembrane region" description="Helical" evidence="4">
    <location>
        <begin position="480"/>
        <end position="505"/>
    </location>
</feature>
<feature type="transmembrane region" description="Helical" evidence="4">
    <location>
        <begin position="525"/>
        <end position="550"/>
    </location>
</feature>
<protein>
    <submittedName>
        <fullName evidence="6">Pls/PosA family non-ribosomal peptide synthetase</fullName>
    </submittedName>
</protein>
<evidence type="ECO:0000256" key="4">
    <source>
        <dbReference type="SAM" id="Phobius"/>
    </source>
</evidence>
<feature type="domain" description="Carrier" evidence="5">
    <location>
        <begin position="139"/>
        <end position="216"/>
    </location>
</feature>
<evidence type="ECO:0000256" key="2">
    <source>
        <dbReference type="ARBA" id="ARBA00022553"/>
    </source>
</evidence>
<dbReference type="InterPro" id="IPR012728">
    <property type="entry name" value="Pls/PosA_C"/>
</dbReference>
<feature type="domain" description="Carrier" evidence="5">
    <location>
        <begin position="59"/>
        <end position="136"/>
    </location>
</feature>
<keyword evidence="2" id="KW-0597">Phosphoprotein</keyword>
<dbReference type="PANTHER" id="PTHR43300:SF11">
    <property type="entry name" value="ACETYLTRANSFERASE RV3034C-RELATED"/>
    <property type="match status" value="1"/>
</dbReference>
<keyword evidence="4" id="KW-0812">Transmembrane</keyword>
<dbReference type="Pfam" id="PF00550">
    <property type="entry name" value="PP-binding"/>
    <property type="match status" value="2"/>
</dbReference>
<keyword evidence="1" id="KW-0596">Phosphopantetheine</keyword>
<dbReference type="PANTHER" id="PTHR43300">
    <property type="entry name" value="ACETYLTRANSFERASE"/>
    <property type="match status" value="1"/>
</dbReference>
<dbReference type="Gene3D" id="1.10.1200.10">
    <property type="entry name" value="ACP-like"/>
    <property type="match status" value="2"/>
</dbReference>
<dbReference type="PROSITE" id="PS50075">
    <property type="entry name" value="CARRIER"/>
    <property type="match status" value="2"/>
</dbReference>
<feature type="region of interest" description="Disordered" evidence="3">
    <location>
        <begin position="943"/>
        <end position="981"/>
    </location>
</feature>
<feature type="transmembrane region" description="Helical" evidence="4">
    <location>
        <begin position="239"/>
        <end position="257"/>
    </location>
</feature>
<proteinExistence type="predicted"/>
<keyword evidence="7" id="KW-1185">Reference proteome</keyword>
<dbReference type="RefSeq" id="WP_344725235.1">
    <property type="nucleotide sequence ID" value="NZ_BAAAUS010000030.1"/>
</dbReference>
<reference evidence="7" key="1">
    <citation type="journal article" date="2019" name="Int. J. Syst. Evol. Microbiol.">
        <title>The Global Catalogue of Microorganisms (GCM) 10K type strain sequencing project: providing services to taxonomists for standard genome sequencing and annotation.</title>
        <authorList>
            <consortium name="The Broad Institute Genomics Platform"/>
            <consortium name="The Broad Institute Genome Sequencing Center for Infectious Disease"/>
            <person name="Wu L."/>
            <person name="Ma J."/>
        </authorList>
    </citation>
    <scope>NUCLEOTIDE SEQUENCE [LARGE SCALE GENOMIC DNA]</scope>
    <source>
        <strain evidence="7">CCM 7043</strain>
    </source>
</reference>
<dbReference type="Proteomes" id="UP001597114">
    <property type="component" value="Unassembled WGS sequence"/>
</dbReference>
<dbReference type="InterPro" id="IPR011004">
    <property type="entry name" value="Trimer_LpxA-like_sf"/>
</dbReference>
<evidence type="ECO:0000256" key="1">
    <source>
        <dbReference type="ARBA" id="ARBA00022450"/>
    </source>
</evidence>
<gene>
    <name evidence="6" type="ORF">ACFSJD_34420</name>
</gene>
<name>A0ABW4F6U6_9PSEU</name>
<organism evidence="6 7">
    <name type="scientific">Pseudonocardia yunnanensis</name>
    <dbReference type="NCBI Taxonomy" id="58107"/>
    <lineage>
        <taxon>Bacteria</taxon>
        <taxon>Bacillati</taxon>
        <taxon>Actinomycetota</taxon>
        <taxon>Actinomycetes</taxon>
        <taxon>Pseudonocardiales</taxon>
        <taxon>Pseudonocardiaceae</taxon>
        <taxon>Pseudonocardia</taxon>
    </lineage>
</organism>
<dbReference type="NCBIfam" id="TIGR02353">
    <property type="entry name" value="NRPS_term_dom"/>
    <property type="match status" value="1"/>
</dbReference>
<feature type="transmembrane region" description="Helical" evidence="4">
    <location>
        <begin position="778"/>
        <end position="797"/>
    </location>
</feature>
<evidence type="ECO:0000256" key="3">
    <source>
        <dbReference type="SAM" id="MobiDB-lite"/>
    </source>
</evidence>
<dbReference type="EMBL" id="JBHUCO010000046">
    <property type="protein sequence ID" value="MFD1522632.1"/>
    <property type="molecule type" value="Genomic_DNA"/>
</dbReference>
<dbReference type="SUPFAM" id="SSF47336">
    <property type="entry name" value="ACP-like"/>
    <property type="match status" value="2"/>
</dbReference>
<dbReference type="SMART" id="SM00823">
    <property type="entry name" value="PKS_PP"/>
    <property type="match status" value="2"/>
</dbReference>
<dbReference type="InterPro" id="IPR009081">
    <property type="entry name" value="PP-bd_ACP"/>
</dbReference>
<keyword evidence="4" id="KW-1133">Transmembrane helix</keyword>
<feature type="compositionally biased region" description="Low complexity" evidence="3">
    <location>
        <begin position="958"/>
        <end position="970"/>
    </location>
</feature>
<sequence length="981" mass="106193">MGFVKCDASEARRKRALIGSVTRGHFSISSRGAHAVKNLTKDSPAGPTASSAIGNGQLDSRVDIGEAFAENLAGILGVERVAEDANFFDDLGADSMVMARFCAWARKRHDLPSISMKEIYRHPTVRDLARALVPPVVPLLEDDLEGKLVQVLAEVVHVDGVTADSHFFDDLGADSMVMARFCARVRKRPDLPTVSMTDIYQHSTVRLLAAALSDEEAAPAFGVAPPSVSTAAPASKAEYILCGALQLLVFLGYTYLVGVVGDLGYNWISAATGAGEIYLRSVLFGGAVFVGVCTLPIVAKWILIGRWKPREIRVWSLTYLRFWIVKTLIRSNPLLLVIGGRSRSSTASPLLNLYLRALGAKIGRGVVIFSRNLPVCTDLLTIGAGTVVRKDSFISCYRAHNGVIQAGAVTLGKNVFVGEMTVVDIDVSMGDGSQLGHSSSLHPGQAVPAGERWHGSPAHPTEVDYHTVARTDGGSLRGALYGFTQLLIALAVYVPLAVGGLILLLVEVPQLNALLNPGSAAFSVWTHYIDALIAGSVLFFGFVIFGLLVVGSVPRLLNLAIKPDKVYPLYGFHYGIHKAIARMTNVRFFTWLFGDSNLVVHYLRWVGYDLSAVVQTGSNFGMDVRHESPYLVTVGSGTVVADGLSIINAEFSNTSFRLSRATIGSNSYLGNNIPYPAQSTVGDNCLLATKVMVPVAGEIRKNTGLLGSPSFEIPRSVQRDGMYDDMVTDGRLPRRLVAKRRHNVVTMALYLLVRWIYTLGLALLGAGILEFYDGRNEVVIGVFGAVTLLFTIGYWVLVERIVTHFRNLQPRFCSIYDSVFWRHERFWKVPSVTYIQVLNGTPFKNLVWRLLGVRIGRRVFDDGALITERTLVTIGDHCTLNASSKIQCHSQEDGTFKSDHIAIGAGCTLGVGAFVHYGTSIGDGAVLATDSFLMKGEEVPQNSMWGGNPAQEIRDVQSGSAPGSGALARAGSGGRRALHRE</sequence>
<accession>A0ABW4F6U6</accession>
<dbReference type="InterPro" id="IPR036736">
    <property type="entry name" value="ACP-like_sf"/>
</dbReference>